<dbReference type="EMBL" id="QRWZ01000019">
    <property type="protein sequence ID" value="RGT59269.1"/>
    <property type="molecule type" value="Genomic_DNA"/>
</dbReference>
<evidence type="ECO:0000313" key="2">
    <source>
        <dbReference type="Proteomes" id="UP000284046"/>
    </source>
</evidence>
<dbReference type="RefSeq" id="WP_048800255.1">
    <property type="nucleotide sequence ID" value="NZ_JAPAIB010000001.1"/>
</dbReference>
<protein>
    <submittedName>
        <fullName evidence="1">Cytoplasmic protein</fullName>
    </submittedName>
</protein>
<organism evidence="1 2">
    <name type="scientific">Streptococcus anginosus</name>
    <dbReference type="NCBI Taxonomy" id="1328"/>
    <lineage>
        <taxon>Bacteria</taxon>
        <taxon>Bacillati</taxon>
        <taxon>Bacillota</taxon>
        <taxon>Bacilli</taxon>
        <taxon>Lactobacillales</taxon>
        <taxon>Streptococcaceae</taxon>
        <taxon>Streptococcus</taxon>
        <taxon>Streptococcus anginosus group</taxon>
    </lineage>
</organism>
<gene>
    <name evidence="1" type="ORF">DWX18_09900</name>
</gene>
<accession>A0A412PKZ6</accession>
<evidence type="ECO:0000313" key="1">
    <source>
        <dbReference type="EMBL" id="RGT59269.1"/>
    </source>
</evidence>
<dbReference type="Proteomes" id="UP000284046">
    <property type="component" value="Unassembled WGS sequence"/>
</dbReference>
<proteinExistence type="predicted"/>
<dbReference type="AlphaFoldDB" id="A0A412PKZ6"/>
<sequence>MDITTLKLDPKFIGQAYYECLGTAPRQVEGQAGQYQRHVLSNEKHGVFHVITPASNEVFEEDSLVEVVEPRFFEDRSLNGRNVAPALNVLAKGLKKVGGAN</sequence>
<name>A0A412PKZ6_STRAP</name>
<reference evidence="1 2" key="1">
    <citation type="submission" date="2018-08" db="EMBL/GenBank/DDBJ databases">
        <title>A genome reference for cultivated species of the human gut microbiota.</title>
        <authorList>
            <person name="Zou Y."/>
            <person name="Xue W."/>
            <person name="Luo G."/>
        </authorList>
    </citation>
    <scope>NUCLEOTIDE SEQUENCE [LARGE SCALE GENOMIC DNA]</scope>
    <source>
        <strain evidence="1 2">AF18-38</strain>
    </source>
</reference>
<comment type="caution">
    <text evidence="1">The sequence shown here is derived from an EMBL/GenBank/DDBJ whole genome shotgun (WGS) entry which is preliminary data.</text>
</comment>